<dbReference type="InterPro" id="IPR036412">
    <property type="entry name" value="HAD-like_sf"/>
</dbReference>
<evidence type="ECO:0000256" key="1">
    <source>
        <dbReference type="ARBA" id="ARBA00006024"/>
    </source>
</evidence>
<dbReference type="GO" id="GO:0004386">
    <property type="term" value="F:helicase activity"/>
    <property type="evidence" value="ECO:0007669"/>
    <property type="project" value="InterPro"/>
</dbReference>
<comment type="caution">
    <text evidence="4">The sequence shown here is derived from an EMBL/GenBank/DDBJ whole genome shotgun (WGS) entry which is preliminary data.</text>
</comment>
<feature type="compositionally biased region" description="Polar residues" evidence="2">
    <location>
        <begin position="29"/>
        <end position="65"/>
    </location>
</feature>
<feature type="region of interest" description="Disordered" evidence="2">
    <location>
        <begin position="1"/>
        <end position="87"/>
    </location>
</feature>
<comment type="similarity">
    <text evidence="1">Belongs to the cation transport ATPase (P-type) (TC 3.A.3) family. Type IB subfamily.</text>
</comment>
<sequence length="1466" mass="161971">MPPRKKPKSSALKTNKQSSSNQSSQPSSVGIQQLFQRHIQNSQSTSNSLASNPVVSTPQNPLSTPDESKDVDRELAQASPEVSRNAKRFKFSPGMLIKQSQDDGGEEITWKISPIDQRLRAAAKQVPKMMDLTENSVGFKSSTLRPCSLDKQLVQKQCPTSDITSKVEQWLSSPSEKAFKRPALPANRVTERVNPSLDAEFEIVNTSSSGNSPFQTPPSLSCSHNKLPCTVTCSAACGVTGTGQHKKALLELLDQVEDVISVDDKTADDVGTVVPQIRLEDDNICSVGVCNSVDGGPIALLKKDNSVNPDSYFLVLEVSEKRGLAGSSRVQCPYKFPIFRYLKHIDNGLLYYLQSDQTQGISVQRSDLVGLIIRRNELANDILVASTTQQLPPMLRNPNMCRNCRHLDACTIYHKADGGNTESSGLADLFDAHVSHLSTLHFKFIRHWNRLIDLEAREMKLPRKDIAHPHGSKGSDSASHLSSMVLDMKDGFQHHSSHKDSRFIYRFVRQNSSESRERVPIEDTTRTGTTAADDLDCKLKTGDRVILRTEVSHLTVANGIIAEISRTHVSVSFSKRLRLPWSEPSSEVANLTNELWRIYKDEFMTSFSIMRFNLMQLFIENIHTIGITKMIVDLEPPRFDNGSILSQDPAISYIWSEKSLNNDQRQAILKILTAKDYALILGMPGTGKTSTMVHAVKALLIRGSSILLASYTNSAVDNLLIKLKAQFPIFRYLKHIDNGLLYYLQSDQTQGISVQRSDLVGLIIRRNELANDILVASTTQQLPPMLRADGGNTESSGLADLFDAHVSHLSTLHFKFIRHWNRLIDLEAREMKLPRKDIAHPHGSKGRDAASHLSSMVLDMKDGFQHHSSHKDSRFIYRFVRQNLSESRERVPIEDTTRTGTTAADDLDCKLRTGDRVILRTEVSHLTVANGIIAEISRTHVSVSLSKRLRLPWSEPSSEVANLTNELWRIYKDEFMTSFSIMRFNLMQLFIQSIHTIGIRKMIVDLEPPRFDNGSILSQDPAISYIWSEKSLNNDQRQAILKILTAKDYALILGMPGTGKTSTMVHAVKALLIRVPDIDVDTKGGKTVGYVYLGETLAGVFNLSDACRSGVAQAMKELKSMGIKTAMLTGDNQASAMHAQEQLGNVMDVVHAELLPEGKSQIIKDFKREGPTAMVGDGLNDAPALATADIGISMGVSGSALATETGHIILMSNDFRRIPQAIRLARRGKRKVVENVVLSITMKGAILALAFAGHPLIWAAVLADVGTCLLVILNSMLLLRDEHAPGGKCHRAEKGEGDVVGDMEAGLLPKHCKSGCCGKEKQEVVMKPGHSGCCDKKHKDDVMIVRKSCESRCCGDKIQQQPNQDEVKQSCHNKAGELKEIRLDLGDSDCKSGSPLVKGCCSRPDADPVVASLKVKSDGSCSESSRKGNNEEACCEVKTNESNCSSRERSHNHSHSHSHSHSHHHE</sequence>
<evidence type="ECO:0000313" key="4">
    <source>
        <dbReference type="EMBL" id="KAF2588779.1"/>
    </source>
</evidence>
<dbReference type="GO" id="GO:0016020">
    <property type="term" value="C:membrane"/>
    <property type="evidence" value="ECO:0007669"/>
    <property type="project" value="InterPro"/>
</dbReference>
<dbReference type="InterPro" id="IPR001757">
    <property type="entry name" value="P_typ_ATPase"/>
</dbReference>
<dbReference type="Gene3D" id="3.40.50.300">
    <property type="entry name" value="P-loop containing nucleotide triphosphate hydrolases"/>
    <property type="match status" value="2"/>
</dbReference>
<dbReference type="GO" id="GO:0016887">
    <property type="term" value="F:ATP hydrolysis activity"/>
    <property type="evidence" value="ECO:0007669"/>
    <property type="project" value="InterPro"/>
</dbReference>
<gene>
    <name evidence="4" type="ORF">F2Q70_00041966</name>
</gene>
<protein>
    <recommendedName>
        <fullName evidence="3">DNA2/NAM7 helicase helicase domain-containing protein</fullName>
    </recommendedName>
</protein>
<evidence type="ECO:0000259" key="3">
    <source>
        <dbReference type="Pfam" id="PF13086"/>
    </source>
</evidence>
<reference evidence="4" key="1">
    <citation type="submission" date="2019-12" db="EMBL/GenBank/DDBJ databases">
        <title>Genome sequencing and annotation of Brassica cretica.</title>
        <authorList>
            <person name="Studholme D.J."/>
            <person name="Sarris P.F."/>
        </authorList>
    </citation>
    <scope>NUCLEOTIDE SEQUENCE</scope>
    <source>
        <strain evidence="4">PFS-102/07</strain>
        <tissue evidence="4">Leaf</tissue>
    </source>
</reference>
<dbReference type="Pfam" id="PF13086">
    <property type="entry name" value="AAA_11"/>
    <property type="match status" value="2"/>
</dbReference>
<dbReference type="SUPFAM" id="SSF52540">
    <property type="entry name" value="P-loop containing nucleoside triphosphate hydrolases"/>
    <property type="match status" value="2"/>
</dbReference>
<dbReference type="GO" id="GO:0022857">
    <property type="term" value="F:transmembrane transporter activity"/>
    <property type="evidence" value="ECO:0007669"/>
    <property type="project" value="TreeGrafter"/>
</dbReference>
<name>A0A8S9K3T7_BRACR</name>
<dbReference type="NCBIfam" id="TIGR01494">
    <property type="entry name" value="ATPase_P-type"/>
    <property type="match status" value="1"/>
</dbReference>
<feature type="compositionally biased region" description="Basic and acidic residues" evidence="2">
    <location>
        <begin position="66"/>
        <end position="75"/>
    </location>
</feature>
<accession>A0A8S9K3T7</accession>
<dbReference type="InterPro" id="IPR051014">
    <property type="entry name" value="Cation_Transport_ATPase_IB"/>
</dbReference>
<organism evidence="4">
    <name type="scientific">Brassica cretica</name>
    <name type="common">Mustard</name>
    <dbReference type="NCBI Taxonomy" id="69181"/>
    <lineage>
        <taxon>Eukaryota</taxon>
        <taxon>Viridiplantae</taxon>
        <taxon>Streptophyta</taxon>
        <taxon>Embryophyta</taxon>
        <taxon>Tracheophyta</taxon>
        <taxon>Spermatophyta</taxon>
        <taxon>Magnoliopsida</taxon>
        <taxon>eudicotyledons</taxon>
        <taxon>Gunneridae</taxon>
        <taxon>Pentapetalae</taxon>
        <taxon>rosids</taxon>
        <taxon>malvids</taxon>
        <taxon>Brassicales</taxon>
        <taxon>Brassicaceae</taxon>
        <taxon>Brassiceae</taxon>
        <taxon>Brassica</taxon>
    </lineage>
</organism>
<dbReference type="PANTHER" id="PTHR48085">
    <property type="entry name" value="CADMIUM/ZINC-TRANSPORTING ATPASE HMA2-RELATED"/>
    <property type="match status" value="1"/>
</dbReference>
<dbReference type="Gene3D" id="3.40.50.1000">
    <property type="entry name" value="HAD superfamily/HAD-like"/>
    <property type="match status" value="1"/>
</dbReference>
<feature type="domain" description="DNA2/NAM7 helicase helicase" evidence="3">
    <location>
        <begin position="1032"/>
        <end position="1072"/>
    </location>
</feature>
<dbReference type="InterPro" id="IPR023214">
    <property type="entry name" value="HAD_sf"/>
</dbReference>
<feature type="compositionally biased region" description="Low complexity" evidence="2">
    <location>
        <begin position="17"/>
        <end position="28"/>
    </location>
</feature>
<feature type="domain" description="DNA2/NAM7 helicase helicase" evidence="3">
    <location>
        <begin position="660"/>
        <end position="725"/>
    </location>
</feature>
<dbReference type="EMBL" id="QGKY02000190">
    <property type="protein sequence ID" value="KAF2588779.1"/>
    <property type="molecule type" value="Genomic_DNA"/>
</dbReference>
<dbReference type="GO" id="GO:0005524">
    <property type="term" value="F:ATP binding"/>
    <property type="evidence" value="ECO:0007669"/>
    <property type="project" value="InterPro"/>
</dbReference>
<dbReference type="InterPro" id="IPR041677">
    <property type="entry name" value="DNA2/NAM7_AAA_11"/>
</dbReference>
<dbReference type="SUPFAM" id="SSF56784">
    <property type="entry name" value="HAD-like"/>
    <property type="match status" value="1"/>
</dbReference>
<dbReference type="Pfam" id="PF00702">
    <property type="entry name" value="Hydrolase"/>
    <property type="match status" value="1"/>
</dbReference>
<dbReference type="InterPro" id="IPR027417">
    <property type="entry name" value="P-loop_NTPase"/>
</dbReference>
<evidence type="ECO:0000256" key="2">
    <source>
        <dbReference type="SAM" id="MobiDB-lite"/>
    </source>
</evidence>
<feature type="compositionally biased region" description="Basic residues" evidence="2">
    <location>
        <begin position="1452"/>
        <end position="1466"/>
    </location>
</feature>
<feature type="region of interest" description="Disordered" evidence="2">
    <location>
        <begin position="1441"/>
        <end position="1466"/>
    </location>
</feature>
<proteinExistence type="inferred from homology"/>
<dbReference type="PRINTS" id="PR00119">
    <property type="entry name" value="CATATPASE"/>
</dbReference>
<dbReference type="PANTHER" id="PTHR48085:SF14">
    <property type="entry name" value="CADMIUM_ZINC-TRANSPORTING ATPASE HMA2"/>
    <property type="match status" value="1"/>
</dbReference>